<dbReference type="PANTHER" id="PTHR39560:SF1">
    <property type="entry name" value="PROTEIN ADENYLYLTRANSFERASE FIC-RELATED"/>
    <property type="match status" value="1"/>
</dbReference>
<comment type="catalytic activity">
    <reaction evidence="6">
        <text>L-threonyl-[protein] + ATP = 3-O-(5'-adenylyl)-L-threonyl-[protein] + diphosphate</text>
        <dbReference type="Rhea" id="RHEA:54292"/>
        <dbReference type="Rhea" id="RHEA-COMP:11060"/>
        <dbReference type="Rhea" id="RHEA-COMP:13847"/>
        <dbReference type="ChEBI" id="CHEBI:30013"/>
        <dbReference type="ChEBI" id="CHEBI:30616"/>
        <dbReference type="ChEBI" id="CHEBI:33019"/>
        <dbReference type="ChEBI" id="CHEBI:138113"/>
        <dbReference type="EC" id="2.7.7.108"/>
    </reaction>
</comment>
<organism evidence="9 10">
    <name type="scientific">Mycoplasma mycoides subsp. mycoides</name>
    <dbReference type="NCBI Taxonomy" id="2103"/>
    <lineage>
        <taxon>Bacteria</taxon>
        <taxon>Bacillati</taxon>
        <taxon>Mycoplasmatota</taxon>
        <taxon>Mollicutes</taxon>
        <taxon>Mycoplasmataceae</taxon>
        <taxon>Mycoplasma</taxon>
    </lineage>
</organism>
<keyword evidence="1" id="KW-0808">Transferase</keyword>
<evidence type="ECO:0000256" key="7">
    <source>
        <dbReference type="ARBA" id="ARBA00048696"/>
    </source>
</evidence>
<evidence type="ECO:0000256" key="1">
    <source>
        <dbReference type="ARBA" id="ARBA00022679"/>
    </source>
</evidence>
<evidence type="ECO:0000256" key="5">
    <source>
        <dbReference type="ARBA" id="ARBA00034531"/>
    </source>
</evidence>
<dbReference type="NCBIfam" id="NF046029">
    <property type="entry name" value="ProtAdlyltaseNmFic"/>
    <property type="match status" value="1"/>
</dbReference>
<keyword evidence="3" id="KW-0547">Nucleotide-binding</keyword>
<dbReference type="GO" id="GO:0005524">
    <property type="term" value="F:ATP binding"/>
    <property type="evidence" value="ECO:0007669"/>
    <property type="project" value="UniProtKB-KW"/>
</dbReference>
<proteinExistence type="predicted"/>
<evidence type="ECO:0000256" key="4">
    <source>
        <dbReference type="ARBA" id="ARBA00022840"/>
    </source>
</evidence>
<evidence type="ECO:0000256" key="3">
    <source>
        <dbReference type="ARBA" id="ARBA00022741"/>
    </source>
</evidence>
<sequence>MKANFIEEEFEINLSVKHLLELWDKNLLNTFQIGTFKGLSQIHSYIFKDVFDFNGQIRNVNISKNNAMFCLARYLKQNLELVDNMKQDTFNQIIDKYVEMNICHPFREGNGRSMRLWLDLILKKQLNVVVNWTNINKDDYLLAMTNSLIDSTNLKLLIKNNLTNKINDRSVYIKSIIKSYEYEGFKIDIK</sequence>
<dbReference type="PANTHER" id="PTHR39560">
    <property type="entry name" value="PROTEIN ADENYLYLTRANSFERASE FIC-RELATED"/>
    <property type="match status" value="1"/>
</dbReference>
<dbReference type="InterPro" id="IPR003812">
    <property type="entry name" value="Fido"/>
</dbReference>
<name>A0AAE2JTA8_MYCMY</name>
<dbReference type="Gene3D" id="1.10.3290.10">
    <property type="entry name" value="Fido-like domain"/>
    <property type="match status" value="1"/>
</dbReference>
<protein>
    <recommendedName>
        <fullName evidence="5">protein adenylyltransferase</fullName>
        <ecNumber evidence="5">2.7.7.108</ecNumber>
    </recommendedName>
</protein>
<dbReference type="InterPro" id="IPR036597">
    <property type="entry name" value="Fido-like_dom_sf"/>
</dbReference>
<dbReference type="Proteomes" id="UP000033624">
    <property type="component" value="Unassembled WGS sequence"/>
</dbReference>
<dbReference type="AlphaFoldDB" id="A0AAE2JTA8"/>
<dbReference type="EMBL" id="LAEW01000001">
    <property type="protein sequence ID" value="KJQ45962.1"/>
    <property type="molecule type" value="Genomic_DNA"/>
</dbReference>
<dbReference type="OMA" id="GHFRFAN"/>
<dbReference type="RefSeq" id="WP_011166997.1">
    <property type="nucleotide sequence ID" value="NZ_CP010267.1"/>
</dbReference>
<comment type="caution">
    <text evidence="9">The sequence shown here is derived from an EMBL/GenBank/DDBJ whole genome shotgun (WGS) entry which is preliminary data.</text>
</comment>
<evidence type="ECO:0000313" key="10">
    <source>
        <dbReference type="Proteomes" id="UP000033624"/>
    </source>
</evidence>
<keyword evidence="4" id="KW-0067">ATP-binding</keyword>
<dbReference type="GO" id="GO:0070733">
    <property type="term" value="F:AMPylase activity"/>
    <property type="evidence" value="ECO:0007669"/>
    <property type="project" value="UniProtKB-EC"/>
</dbReference>
<comment type="catalytic activity">
    <reaction evidence="7">
        <text>L-tyrosyl-[protein] + ATP = O-(5'-adenylyl)-L-tyrosyl-[protein] + diphosphate</text>
        <dbReference type="Rhea" id="RHEA:54288"/>
        <dbReference type="Rhea" id="RHEA-COMP:10136"/>
        <dbReference type="Rhea" id="RHEA-COMP:13846"/>
        <dbReference type="ChEBI" id="CHEBI:30616"/>
        <dbReference type="ChEBI" id="CHEBI:33019"/>
        <dbReference type="ChEBI" id="CHEBI:46858"/>
        <dbReference type="ChEBI" id="CHEBI:83624"/>
        <dbReference type="EC" id="2.7.7.108"/>
    </reaction>
</comment>
<gene>
    <name evidence="9" type="ORF">TS59_0919</name>
</gene>
<evidence type="ECO:0000259" key="8">
    <source>
        <dbReference type="PROSITE" id="PS51459"/>
    </source>
</evidence>
<dbReference type="SUPFAM" id="SSF140931">
    <property type="entry name" value="Fic-like"/>
    <property type="match status" value="1"/>
</dbReference>
<dbReference type="PROSITE" id="PS51459">
    <property type="entry name" value="FIDO"/>
    <property type="match status" value="1"/>
</dbReference>
<dbReference type="EC" id="2.7.7.108" evidence="5"/>
<feature type="domain" description="Fido" evidence="8">
    <location>
        <begin position="34"/>
        <end position="160"/>
    </location>
</feature>
<keyword evidence="2" id="KW-0548">Nucleotidyltransferase</keyword>
<accession>A0AAE2JTA8</accession>
<dbReference type="KEGG" id="mmyi:mycmycITA_00878"/>
<evidence type="ECO:0000256" key="6">
    <source>
        <dbReference type="ARBA" id="ARBA00047939"/>
    </source>
</evidence>
<dbReference type="Pfam" id="PF02661">
    <property type="entry name" value="Fic"/>
    <property type="match status" value="1"/>
</dbReference>
<dbReference type="GO" id="GO:0051302">
    <property type="term" value="P:regulation of cell division"/>
    <property type="evidence" value="ECO:0007669"/>
    <property type="project" value="TreeGrafter"/>
</dbReference>
<reference evidence="9 10" key="1">
    <citation type="submission" date="2015-02" db="EMBL/GenBank/DDBJ databases">
        <title>Mycoplasma mycoides subsp. mycoides strain:B237 Genome sequencing.</title>
        <authorList>
            <person name="Fischer A."/>
            <person name="Santana-Cruz I."/>
            <person name="Schieck E."/>
            <person name="Gourle H."/>
            <person name="Lambert M."/>
            <person name="Nadendla S."/>
            <person name="Miller R.A."/>
            <person name="Weber J."/>
            <person name="Bongcam-Rudloff E."/>
            <person name="Vashee S."/>
            <person name="Frey J."/>
            <person name="Jores J."/>
        </authorList>
    </citation>
    <scope>NUCLEOTIDE SEQUENCE [LARGE SCALE GENOMIC DNA]</scope>
    <source>
        <strain evidence="9 10">B237</strain>
    </source>
</reference>
<evidence type="ECO:0000256" key="2">
    <source>
        <dbReference type="ARBA" id="ARBA00022695"/>
    </source>
</evidence>
<evidence type="ECO:0000313" key="9">
    <source>
        <dbReference type="EMBL" id="KJQ45962.1"/>
    </source>
</evidence>